<comment type="cofactor">
    <cofactor evidence="1 8">
        <name>FAD</name>
        <dbReference type="ChEBI" id="CHEBI:57692"/>
    </cofactor>
</comment>
<evidence type="ECO:0000313" key="9">
    <source>
        <dbReference type="EMBL" id="KAK3082842.1"/>
    </source>
</evidence>
<dbReference type="PANTHER" id="PTHR23023">
    <property type="entry name" value="DIMETHYLANILINE MONOOXYGENASE"/>
    <property type="match status" value="1"/>
</dbReference>
<evidence type="ECO:0000256" key="4">
    <source>
        <dbReference type="ARBA" id="ARBA00022827"/>
    </source>
</evidence>
<organism evidence="9 10">
    <name type="scientific">Pinctada imbricata</name>
    <name type="common">Atlantic pearl-oyster</name>
    <name type="synonym">Pinctada martensii</name>
    <dbReference type="NCBI Taxonomy" id="66713"/>
    <lineage>
        <taxon>Eukaryota</taxon>
        <taxon>Metazoa</taxon>
        <taxon>Spiralia</taxon>
        <taxon>Lophotrochozoa</taxon>
        <taxon>Mollusca</taxon>
        <taxon>Bivalvia</taxon>
        <taxon>Autobranchia</taxon>
        <taxon>Pteriomorphia</taxon>
        <taxon>Pterioida</taxon>
        <taxon>Pterioidea</taxon>
        <taxon>Pteriidae</taxon>
        <taxon>Pinctada</taxon>
    </lineage>
</organism>
<dbReference type="PIRSF" id="PIRSF000332">
    <property type="entry name" value="FMO"/>
    <property type="match status" value="1"/>
</dbReference>
<dbReference type="AlphaFoldDB" id="A0AA88XKR1"/>
<dbReference type="InterPro" id="IPR020946">
    <property type="entry name" value="Flavin_mOase-like"/>
</dbReference>
<evidence type="ECO:0000256" key="7">
    <source>
        <dbReference type="ARBA" id="ARBA00023033"/>
    </source>
</evidence>
<dbReference type="GO" id="GO:0004499">
    <property type="term" value="F:N,N-dimethylaniline monooxygenase activity"/>
    <property type="evidence" value="ECO:0007669"/>
    <property type="project" value="InterPro"/>
</dbReference>
<accession>A0AA88XKR1</accession>
<gene>
    <name evidence="9" type="ORF">FSP39_006824</name>
</gene>
<sequence>MGVRPGAKEEQASPACMQHPHNFNNCFCWWTMSEKIRVCVIGAGPAGCCALRHLTAESDKFEAVSYERNIVPGGVWAYTDRTGKDETGLPVHSAMYDKLKINVPKELQEFPGFPYPKEWKTSYISRQQCLQYINNFIDHFNIRKNIKLHIVVRDVSPIEIPGSKKVKWNVVISDTRKMDDVTTEIFDFVFVCIGHDSNEYIPNIPGMEDFKGKIMHSRNYRHAELFEGLDVALLGIHYTGEDVSMQIARFARKVYACHDRDNFPPSFPSHIEQHKPFKRMTKNGIVLPDGKEVKVDVVMFCTGYRYSYPFLKNDIIQVNDERITPIYKHMIHIKYPSLIFFNIPRQWSYFPHFNEFAKLAVRIADGRVKLPTEKEMIKDSEDDYQKRLEQGLKPRYAHYMGDIDRQWGYNKDLAKMGGFEPLPPVLEKLWDDVMDERYMNITHNTEFNYEITGKDSYKILNPEGSKTRLSKASG</sequence>
<keyword evidence="5" id="KW-0521">NADP</keyword>
<dbReference type="GO" id="GO:0050661">
    <property type="term" value="F:NADP binding"/>
    <property type="evidence" value="ECO:0007669"/>
    <property type="project" value="InterPro"/>
</dbReference>
<dbReference type="EC" id="1.-.-.-" evidence="8"/>
<comment type="similarity">
    <text evidence="2 8">Belongs to the FMO family.</text>
</comment>
<evidence type="ECO:0000256" key="3">
    <source>
        <dbReference type="ARBA" id="ARBA00022630"/>
    </source>
</evidence>
<dbReference type="Proteomes" id="UP001186944">
    <property type="component" value="Unassembled WGS sequence"/>
</dbReference>
<dbReference type="FunFam" id="3.50.50.60:FF:000138">
    <property type="entry name" value="Flavin-containing monooxygenase"/>
    <property type="match status" value="1"/>
</dbReference>
<dbReference type="GO" id="GO:0050660">
    <property type="term" value="F:flavin adenine dinucleotide binding"/>
    <property type="evidence" value="ECO:0007669"/>
    <property type="project" value="InterPro"/>
</dbReference>
<evidence type="ECO:0000256" key="8">
    <source>
        <dbReference type="RuleBase" id="RU361177"/>
    </source>
</evidence>
<dbReference type="InterPro" id="IPR000960">
    <property type="entry name" value="Flavin_mOase"/>
</dbReference>
<dbReference type="PRINTS" id="PR00370">
    <property type="entry name" value="FMOXYGENASE"/>
</dbReference>
<keyword evidence="7 8" id="KW-0503">Monooxygenase</keyword>
<keyword evidence="10" id="KW-1185">Reference proteome</keyword>
<comment type="caution">
    <text evidence="9">The sequence shown here is derived from an EMBL/GenBank/DDBJ whole genome shotgun (WGS) entry which is preliminary data.</text>
</comment>
<evidence type="ECO:0000256" key="1">
    <source>
        <dbReference type="ARBA" id="ARBA00001974"/>
    </source>
</evidence>
<dbReference type="Pfam" id="PF00743">
    <property type="entry name" value="FMO-like"/>
    <property type="match status" value="2"/>
</dbReference>
<dbReference type="SUPFAM" id="SSF51905">
    <property type="entry name" value="FAD/NAD(P)-binding domain"/>
    <property type="match status" value="2"/>
</dbReference>
<dbReference type="Gene3D" id="3.50.50.60">
    <property type="entry name" value="FAD/NAD(P)-binding domain"/>
    <property type="match status" value="2"/>
</dbReference>
<dbReference type="InterPro" id="IPR050346">
    <property type="entry name" value="FMO-like"/>
</dbReference>
<evidence type="ECO:0000256" key="6">
    <source>
        <dbReference type="ARBA" id="ARBA00023002"/>
    </source>
</evidence>
<dbReference type="EMBL" id="VSWD01000014">
    <property type="protein sequence ID" value="KAK3082842.1"/>
    <property type="molecule type" value="Genomic_DNA"/>
</dbReference>
<name>A0AA88XKR1_PINIB</name>
<proteinExistence type="inferred from homology"/>
<protein>
    <recommendedName>
        <fullName evidence="8">Flavin-containing monooxygenase</fullName>
        <ecNumber evidence="8">1.-.-.-</ecNumber>
    </recommendedName>
</protein>
<keyword evidence="3 8" id="KW-0285">Flavoprotein</keyword>
<reference evidence="9" key="1">
    <citation type="submission" date="2019-08" db="EMBL/GenBank/DDBJ databases">
        <title>The improved chromosome-level genome for the pearl oyster Pinctada fucata martensii using PacBio sequencing and Hi-C.</title>
        <authorList>
            <person name="Zheng Z."/>
        </authorList>
    </citation>
    <scope>NUCLEOTIDE SEQUENCE</scope>
    <source>
        <strain evidence="9">ZZ-2019</strain>
        <tissue evidence="9">Adductor muscle</tissue>
    </source>
</reference>
<evidence type="ECO:0000256" key="2">
    <source>
        <dbReference type="ARBA" id="ARBA00009183"/>
    </source>
</evidence>
<keyword evidence="6 8" id="KW-0560">Oxidoreductase</keyword>
<keyword evidence="4 8" id="KW-0274">FAD</keyword>
<evidence type="ECO:0000256" key="5">
    <source>
        <dbReference type="ARBA" id="ARBA00022857"/>
    </source>
</evidence>
<dbReference type="InterPro" id="IPR036188">
    <property type="entry name" value="FAD/NAD-bd_sf"/>
</dbReference>
<evidence type="ECO:0000313" key="10">
    <source>
        <dbReference type="Proteomes" id="UP001186944"/>
    </source>
</evidence>